<accession>A0A1B6LI46</accession>
<feature type="compositionally biased region" description="Low complexity" evidence="7">
    <location>
        <begin position="602"/>
        <end position="630"/>
    </location>
</feature>
<dbReference type="GO" id="GO:0005737">
    <property type="term" value="C:cytoplasm"/>
    <property type="evidence" value="ECO:0007669"/>
    <property type="project" value="TreeGrafter"/>
</dbReference>
<evidence type="ECO:0000256" key="7">
    <source>
        <dbReference type="SAM" id="MobiDB-lite"/>
    </source>
</evidence>
<feature type="region of interest" description="Disordered" evidence="7">
    <location>
        <begin position="681"/>
        <end position="726"/>
    </location>
</feature>
<feature type="domain" description="PAS" evidence="8">
    <location>
        <begin position="212"/>
        <end position="267"/>
    </location>
</feature>
<feature type="domain" description="PAS" evidence="8">
    <location>
        <begin position="364"/>
        <end position="410"/>
    </location>
</feature>
<dbReference type="Pfam" id="PF00989">
    <property type="entry name" value="PAS"/>
    <property type="match status" value="1"/>
</dbReference>
<evidence type="ECO:0000256" key="2">
    <source>
        <dbReference type="ARBA" id="ARBA00022553"/>
    </source>
</evidence>
<proteinExistence type="predicted"/>
<evidence type="ECO:0000256" key="4">
    <source>
        <dbReference type="ARBA" id="ARBA00023108"/>
    </source>
</evidence>
<feature type="region of interest" description="Disordered" evidence="7">
    <location>
        <begin position="584"/>
        <end position="662"/>
    </location>
</feature>
<feature type="compositionally biased region" description="Polar residues" evidence="7">
    <location>
        <begin position="66"/>
        <end position="75"/>
    </location>
</feature>
<comment type="subcellular location">
    <subcellularLocation>
        <location evidence="1">Nucleus</location>
    </subcellularLocation>
</comment>
<organism evidence="9">
    <name type="scientific">Graphocephala atropunctata</name>
    <dbReference type="NCBI Taxonomy" id="36148"/>
    <lineage>
        <taxon>Eukaryota</taxon>
        <taxon>Metazoa</taxon>
        <taxon>Ecdysozoa</taxon>
        <taxon>Arthropoda</taxon>
        <taxon>Hexapoda</taxon>
        <taxon>Insecta</taxon>
        <taxon>Pterygota</taxon>
        <taxon>Neoptera</taxon>
        <taxon>Paraneoptera</taxon>
        <taxon>Hemiptera</taxon>
        <taxon>Auchenorrhyncha</taxon>
        <taxon>Membracoidea</taxon>
        <taxon>Cicadellidae</taxon>
        <taxon>Cicadellinae</taxon>
        <taxon>Cicadellini</taxon>
        <taxon>Graphocephala</taxon>
    </lineage>
</organism>
<keyword evidence="5" id="KW-0539">Nucleus</keyword>
<dbReference type="GO" id="GO:0000976">
    <property type="term" value="F:transcription cis-regulatory region binding"/>
    <property type="evidence" value="ECO:0007669"/>
    <property type="project" value="TreeGrafter"/>
</dbReference>
<keyword evidence="3" id="KW-0677">Repeat</keyword>
<dbReference type="InterPro" id="IPR035965">
    <property type="entry name" value="PAS-like_dom_sf"/>
</dbReference>
<evidence type="ECO:0000259" key="8">
    <source>
        <dbReference type="PROSITE" id="PS50112"/>
    </source>
</evidence>
<dbReference type="InterPro" id="IPR050760">
    <property type="entry name" value="Period_circadian_regulator"/>
</dbReference>
<dbReference type="GO" id="GO:0043153">
    <property type="term" value="P:entrainment of circadian clock by photoperiod"/>
    <property type="evidence" value="ECO:0007669"/>
    <property type="project" value="TreeGrafter"/>
</dbReference>
<sequence length="865" mass="95835">MSSDQLSIAMATNISENEETETEIDKTKVSDSGYSNSCSNSQSQRSNSSKSRHSTSSGSSGYCGHPSSTLGSSGEENQKKKKPKTQVIGTTVEDEELSAKETQFVPPHPADKVANKKMAPACVNPAVLDNMSSPTVESEALQVAVLAQTLNCIQTKSKEQAHDYQDLSSPQPPSPQLPPPPPPPPIKKEFQKAGMTISDFKDETNHEKEFCIVVTLSDGTVVCTTPTLTKVLGFPKDMWIGRSLLTFMHPKDRLAFAGHITSAMAQAHSKQQDTSKNCNEKNEHPDYFYCWIRLYNGLKTGFNITDKKATYLHCQLSMNFKEVPDQGVFMVATARVVKSAYKVPNENRINPPTFTIRHKANTLISHVDDDIVPHFGYKPHDMIGRSVFDFYYAEDLPYLKDVYTNVIKEEGLLFMSRPYKFRCQNGDSVMLETEWSSFINPWGKNLEFIIGRHKVLTGPHNPDVISPVLDTEQDDNSEDDPTKAFKDEVTILLTEPIVRCYEPSKLQLAQLVESLEKISSSQLCGHPTAGPAPVSGPVTSAASEMLGEISPHHVYSDSKSSSETPSYNQLTYKENIQRFFASEPKTAGSDEFQDTKNERNQSSSSGGEEGKSLPNNSSFNNSDSFLNGSGKSSLNSASARLQCQAESVPPSQSSDRDTHDYSSRPLTEEMLYQHNENMNKQMAQKHKKEKNKSQVNRKHKNVRHKTQDEKEQEDQGGHGMKRSVSNSWEGEPMKAFKGGHREQPAMVPHSTCVRMRPAPPPGIWSSVPPPLTGHMNFPNPLANPLIPVPCVYMNPLPAVPAAVPGRPPIVAHVNEHPGPPPLQHRPPVVPATQPYLAHPVQYMPSLMYQLPLVPMVYTQAHILPP</sequence>
<evidence type="ECO:0000256" key="6">
    <source>
        <dbReference type="ARBA" id="ARBA00040849"/>
    </source>
</evidence>
<feature type="region of interest" description="Disordered" evidence="7">
    <location>
        <begin position="157"/>
        <end position="189"/>
    </location>
</feature>
<dbReference type="InterPro" id="IPR013767">
    <property type="entry name" value="PAS_fold"/>
</dbReference>
<dbReference type="GO" id="GO:0001222">
    <property type="term" value="F:transcription corepressor binding"/>
    <property type="evidence" value="ECO:0007669"/>
    <property type="project" value="TreeGrafter"/>
</dbReference>
<evidence type="ECO:0000256" key="5">
    <source>
        <dbReference type="ARBA" id="ARBA00023242"/>
    </source>
</evidence>
<keyword evidence="4" id="KW-0090">Biological rhythms</keyword>
<dbReference type="GO" id="GO:0000122">
    <property type="term" value="P:negative regulation of transcription by RNA polymerase II"/>
    <property type="evidence" value="ECO:0007669"/>
    <property type="project" value="TreeGrafter"/>
</dbReference>
<feature type="compositionally biased region" description="Basic and acidic residues" evidence="7">
    <location>
        <begin position="705"/>
        <end position="716"/>
    </location>
</feature>
<dbReference type="PANTHER" id="PTHR11269">
    <property type="entry name" value="PERIOD CIRCADIAN PROTEIN"/>
    <property type="match status" value="1"/>
</dbReference>
<feature type="compositionally biased region" description="Polar residues" evidence="7">
    <location>
        <begin position="631"/>
        <end position="653"/>
    </location>
</feature>
<keyword evidence="2" id="KW-0597">Phosphoprotein</keyword>
<dbReference type="Gene3D" id="3.30.450.20">
    <property type="entry name" value="PAS domain"/>
    <property type="match status" value="2"/>
</dbReference>
<feature type="non-terminal residue" evidence="9">
    <location>
        <position position="865"/>
    </location>
</feature>
<evidence type="ECO:0000313" key="9">
    <source>
        <dbReference type="EMBL" id="JAT23371.1"/>
    </source>
</evidence>
<dbReference type="PANTHER" id="PTHR11269:SF16">
    <property type="entry name" value="PERIOD CIRCADIAN PROTEIN"/>
    <property type="match status" value="1"/>
</dbReference>
<feature type="compositionally biased region" description="Low complexity" evidence="7">
    <location>
        <begin position="30"/>
        <end position="60"/>
    </location>
</feature>
<dbReference type="FunFam" id="3.30.450.20:FF:000066">
    <property type="entry name" value="Period circadian protein"/>
    <property type="match status" value="1"/>
</dbReference>
<dbReference type="InterPro" id="IPR000014">
    <property type="entry name" value="PAS"/>
</dbReference>
<feature type="region of interest" description="Disordered" evidence="7">
    <location>
        <begin position="1"/>
        <end position="111"/>
    </location>
</feature>
<dbReference type="CDD" id="cd00130">
    <property type="entry name" value="PAS"/>
    <property type="match status" value="2"/>
</dbReference>
<dbReference type="GO" id="GO:0032922">
    <property type="term" value="P:circadian regulation of gene expression"/>
    <property type="evidence" value="ECO:0007669"/>
    <property type="project" value="TreeGrafter"/>
</dbReference>
<evidence type="ECO:0000256" key="1">
    <source>
        <dbReference type="ARBA" id="ARBA00004123"/>
    </source>
</evidence>
<reference evidence="9" key="1">
    <citation type="submission" date="2015-11" db="EMBL/GenBank/DDBJ databases">
        <title>De novo transcriptome assembly of four potential Pierce s Disease insect vectors from Arizona vineyards.</title>
        <authorList>
            <person name="Tassone E.E."/>
        </authorList>
    </citation>
    <scope>NUCLEOTIDE SEQUENCE</scope>
</reference>
<dbReference type="EMBL" id="GEBQ01016606">
    <property type="protein sequence ID" value="JAT23371.1"/>
    <property type="molecule type" value="Transcribed_RNA"/>
</dbReference>
<dbReference type="GO" id="GO:0005634">
    <property type="term" value="C:nucleus"/>
    <property type="evidence" value="ECO:0007669"/>
    <property type="project" value="UniProtKB-SubCell"/>
</dbReference>
<dbReference type="SMART" id="SM00091">
    <property type="entry name" value="PAS"/>
    <property type="match status" value="2"/>
</dbReference>
<gene>
    <name evidence="9" type="ORF">g.14557</name>
</gene>
<dbReference type="Pfam" id="PF14598">
    <property type="entry name" value="PAS_11"/>
    <property type="match status" value="1"/>
</dbReference>
<dbReference type="SUPFAM" id="SSF55785">
    <property type="entry name" value="PYP-like sensor domain (PAS domain)"/>
    <property type="match status" value="2"/>
</dbReference>
<feature type="compositionally biased region" description="Pro residues" evidence="7">
    <location>
        <begin position="170"/>
        <end position="185"/>
    </location>
</feature>
<protein>
    <recommendedName>
        <fullName evidence="6">Period circadian protein</fullName>
    </recommendedName>
</protein>
<dbReference type="PROSITE" id="PS50112">
    <property type="entry name" value="PAS"/>
    <property type="match status" value="2"/>
</dbReference>
<evidence type="ECO:0000256" key="3">
    <source>
        <dbReference type="ARBA" id="ARBA00022737"/>
    </source>
</evidence>
<name>A0A1B6LI46_9HEMI</name>
<dbReference type="AlphaFoldDB" id="A0A1B6LI46"/>
<feature type="compositionally biased region" description="Basic residues" evidence="7">
    <location>
        <begin position="683"/>
        <end position="704"/>
    </location>
</feature>